<evidence type="ECO:0000259" key="4">
    <source>
        <dbReference type="PROSITE" id="PS50110"/>
    </source>
</evidence>
<dbReference type="SUPFAM" id="SSF52172">
    <property type="entry name" value="CheY-like"/>
    <property type="match status" value="1"/>
</dbReference>
<dbReference type="HOGENOM" id="CLU_660141_0_0_0"/>
<dbReference type="EMBL" id="AP011529">
    <property type="protein sequence ID" value="BAI79672.1"/>
    <property type="molecule type" value="Genomic_DNA"/>
</dbReference>
<keyword evidence="2" id="KW-0902">Two-component regulatory system</keyword>
<dbReference type="InterPro" id="IPR050595">
    <property type="entry name" value="Bact_response_regulator"/>
</dbReference>
<gene>
    <name evidence="5" type="ordered locus">DEFDS_0160</name>
</gene>
<dbReference type="AlphaFoldDB" id="D3PAP9"/>
<dbReference type="InterPro" id="IPR011006">
    <property type="entry name" value="CheY-like_superfamily"/>
</dbReference>
<dbReference type="PROSITE" id="PS50110">
    <property type="entry name" value="RESPONSE_REGULATORY"/>
    <property type="match status" value="1"/>
</dbReference>
<evidence type="ECO:0000256" key="3">
    <source>
        <dbReference type="PROSITE-ProRule" id="PRU00169"/>
    </source>
</evidence>
<dbReference type="InterPro" id="IPR001789">
    <property type="entry name" value="Sig_transdc_resp-reg_receiver"/>
</dbReference>
<dbReference type="PANTHER" id="PTHR44591">
    <property type="entry name" value="STRESS RESPONSE REGULATOR PROTEIN 1"/>
    <property type="match status" value="1"/>
</dbReference>
<dbReference type="Proteomes" id="UP000001520">
    <property type="component" value="Chromosome"/>
</dbReference>
<dbReference type="STRING" id="639282.DEFDS_0160"/>
<dbReference type="Gene3D" id="3.40.50.2300">
    <property type="match status" value="1"/>
</dbReference>
<reference evidence="5 6" key="1">
    <citation type="journal article" date="2010" name="DNA Res.">
        <title>Bacterial lifestyle in a deep-sea hydrothermal vent chimney revealed by the genome sequence of the thermophilic bacterium Deferribacter desulfuricans SSM1.</title>
        <authorList>
            <person name="Takaki Y."/>
            <person name="Shimamura S."/>
            <person name="Nakagawa S."/>
            <person name="Fukuhara Y."/>
            <person name="Horikawa H."/>
            <person name="Ankai A."/>
            <person name="Harada T."/>
            <person name="Hosoyama A."/>
            <person name="Oguchi A."/>
            <person name="Fukui S."/>
            <person name="Fujita N."/>
            <person name="Takami H."/>
            <person name="Takai K."/>
        </authorList>
    </citation>
    <scope>NUCLEOTIDE SEQUENCE [LARGE SCALE GENOMIC DNA]</scope>
    <source>
        <strain evidence="6">DSM 14783 / JCM 11476 / NBRC 101012 / SSM1</strain>
    </source>
</reference>
<evidence type="ECO:0000256" key="1">
    <source>
        <dbReference type="ARBA" id="ARBA00022553"/>
    </source>
</evidence>
<organism evidence="5 6">
    <name type="scientific">Deferribacter desulfuricans (strain DSM 14783 / JCM 11476 / NBRC 101012 / SSM1)</name>
    <dbReference type="NCBI Taxonomy" id="639282"/>
    <lineage>
        <taxon>Bacteria</taxon>
        <taxon>Pseudomonadati</taxon>
        <taxon>Deferribacterota</taxon>
        <taxon>Deferribacteres</taxon>
        <taxon>Deferribacterales</taxon>
        <taxon>Deferribacteraceae</taxon>
        <taxon>Deferribacter</taxon>
    </lineage>
</organism>
<keyword evidence="1 3" id="KW-0597">Phosphoprotein</keyword>
<evidence type="ECO:0000313" key="5">
    <source>
        <dbReference type="EMBL" id="BAI79672.1"/>
    </source>
</evidence>
<name>D3PAP9_DEFDS</name>
<dbReference type="Pfam" id="PF00072">
    <property type="entry name" value="Response_reg"/>
    <property type="match status" value="1"/>
</dbReference>
<dbReference type="GO" id="GO:0000160">
    <property type="term" value="P:phosphorelay signal transduction system"/>
    <property type="evidence" value="ECO:0007669"/>
    <property type="project" value="UniProtKB-KW"/>
</dbReference>
<feature type="domain" description="Response regulatory" evidence="4">
    <location>
        <begin position="13"/>
        <end position="129"/>
    </location>
</feature>
<evidence type="ECO:0000313" key="6">
    <source>
        <dbReference type="Proteomes" id="UP000001520"/>
    </source>
</evidence>
<accession>D3PAP9</accession>
<dbReference type="PANTHER" id="PTHR44591:SF14">
    <property type="entry name" value="PROTEIN PILG"/>
    <property type="match status" value="1"/>
</dbReference>
<sequence>MAHLIREGCFMYKVLAIDDSPTMHRLFKMIFTEENGYQLISAYNGEEGLDKLRESDPDIILLDFVMPKLNGFQFAKLIREDLKKNTPILLITSKAEKVGDRFINKFSNIDCIAKPFQAEDLERKVREMLSGEKPESLNIDDSESVEQVDFKVNVSNESENAVSGIASRVEEQVLPSLRELIDKVLKFETGYMISDVKGDFINIEKLLELINKFEGELIFFNKNGDIHFYIQNGFIIHGFRGDNKLADIFELYQDVCNICLLEVESLFELYEQLRNLGFDDLFLKKYYEFYLNTIIEELLNGDYRYYLNEVDIPENMFSRLKYDVSKLIDNYNLYLEEKMEINKIIFDGSLTPKTVEADISSLTEFEKRIYELCNNERNISKIISYFGNNKEIAKNTIGALILTGFLTI</sequence>
<keyword evidence="6" id="KW-1185">Reference proteome</keyword>
<dbReference type="KEGG" id="ddf:DEFDS_0160"/>
<dbReference type="CDD" id="cd00156">
    <property type="entry name" value="REC"/>
    <property type="match status" value="1"/>
</dbReference>
<feature type="modified residue" description="4-aspartylphosphate" evidence="3">
    <location>
        <position position="63"/>
    </location>
</feature>
<dbReference type="SMART" id="SM00448">
    <property type="entry name" value="REC"/>
    <property type="match status" value="1"/>
</dbReference>
<dbReference type="eggNOG" id="COG0784">
    <property type="taxonomic scope" value="Bacteria"/>
</dbReference>
<proteinExistence type="predicted"/>
<protein>
    <recommendedName>
        <fullName evidence="4">Response regulatory domain-containing protein</fullName>
    </recommendedName>
</protein>
<evidence type="ECO:0000256" key="2">
    <source>
        <dbReference type="ARBA" id="ARBA00023012"/>
    </source>
</evidence>